<evidence type="ECO:0000256" key="1">
    <source>
        <dbReference type="SAM" id="MobiDB-lite"/>
    </source>
</evidence>
<evidence type="ECO:0000313" key="3">
    <source>
        <dbReference type="EMBL" id="CAK0824590.1"/>
    </source>
</evidence>
<organism evidence="3 4">
    <name type="scientific">Prorocentrum cordatum</name>
    <dbReference type="NCBI Taxonomy" id="2364126"/>
    <lineage>
        <taxon>Eukaryota</taxon>
        <taxon>Sar</taxon>
        <taxon>Alveolata</taxon>
        <taxon>Dinophyceae</taxon>
        <taxon>Prorocentrales</taxon>
        <taxon>Prorocentraceae</taxon>
        <taxon>Prorocentrum</taxon>
    </lineage>
</organism>
<evidence type="ECO:0000313" key="4">
    <source>
        <dbReference type="Proteomes" id="UP001189429"/>
    </source>
</evidence>
<evidence type="ECO:0000256" key="2">
    <source>
        <dbReference type="SAM" id="SignalP"/>
    </source>
</evidence>
<feature type="region of interest" description="Disordered" evidence="1">
    <location>
        <begin position="54"/>
        <end position="86"/>
    </location>
</feature>
<accession>A0ABN9RYT2</accession>
<dbReference type="Proteomes" id="UP001189429">
    <property type="component" value="Unassembled WGS sequence"/>
</dbReference>
<proteinExistence type="predicted"/>
<keyword evidence="2" id="KW-0732">Signal</keyword>
<comment type="caution">
    <text evidence="3">The sequence shown here is derived from an EMBL/GenBank/DDBJ whole genome shotgun (WGS) entry which is preliminary data.</text>
</comment>
<name>A0ABN9RYT2_9DINO</name>
<protein>
    <submittedName>
        <fullName evidence="3">Uncharacterized protein</fullName>
    </submittedName>
</protein>
<sequence length="178" mass="20117">MGVYRFFYFTFFGCFLTTHTVSIRTRRPNIDDDTASIEMFEDWMKSATWKGKKAVKDEEPTVPMKRRKLEKADDDDSPPLKETKNHDYASIVKASNKWSATIAAVRSKIKSGDKLSKPTVNALKDLAQQFETVRKACLSGSSSSKASDKNHLKDQVKQFTALDKEATKIMKKAKALAK</sequence>
<keyword evidence="4" id="KW-1185">Reference proteome</keyword>
<reference evidence="3" key="1">
    <citation type="submission" date="2023-10" db="EMBL/GenBank/DDBJ databases">
        <authorList>
            <person name="Chen Y."/>
            <person name="Shah S."/>
            <person name="Dougan E. K."/>
            <person name="Thang M."/>
            <person name="Chan C."/>
        </authorList>
    </citation>
    <scope>NUCLEOTIDE SEQUENCE [LARGE SCALE GENOMIC DNA]</scope>
</reference>
<feature type="chain" id="PRO_5046100701" evidence="2">
    <location>
        <begin position="23"/>
        <end position="178"/>
    </location>
</feature>
<gene>
    <name evidence="3" type="ORF">PCOR1329_LOCUS24966</name>
</gene>
<dbReference type="EMBL" id="CAUYUJ010008668">
    <property type="protein sequence ID" value="CAK0824590.1"/>
    <property type="molecule type" value="Genomic_DNA"/>
</dbReference>
<feature type="signal peptide" evidence="2">
    <location>
        <begin position="1"/>
        <end position="22"/>
    </location>
</feature>